<name>A0A4Y8ZPF5_9SPHN</name>
<organism evidence="1 2">
    <name type="scientific">Sphingomonas parva</name>
    <dbReference type="NCBI Taxonomy" id="2555898"/>
    <lineage>
        <taxon>Bacteria</taxon>
        <taxon>Pseudomonadati</taxon>
        <taxon>Pseudomonadota</taxon>
        <taxon>Alphaproteobacteria</taxon>
        <taxon>Sphingomonadales</taxon>
        <taxon>Sphingomonadaceae</taxon>
        <taxon>Sphingomonas</taxon>
    </lineage>
</organism>
<dbReference type="Proteomes" id="UP000298213">
    <property type="component" value="Unassembled WGS sequence"/>
</dbReference>
<evidence type="ECO:0000313" key="1">
    <source>
        <dbReference type="EMBL" id="TFI57025.1"/>
    </source>
</evidence>
<keyword evidence="2" id="KW-1185">Reference proteome</keyword>
<dbReference type="OrthoDB" id="1649389at2"/>
<dbReference type="SUPFAM" id="SSF52540">
    <property type="entry name" value="P-loop containing nucleoside triphosphate hydrolases"/>
    <property type="match status" value="1"/>
</dbReference>
<gene>
    <name evidence="1" type="ORF">E2493_17170</name>
</gene>
<dbReference type="Pfam" id="PF13671">
    <property type="entry name" value="AAA_33"/>
    <property type="match status" value="1"/>
</dbReference>
<accession>A0A4Y8ZPF5</accession>
<keyword evidence="1" id="KW-0808">Transferase</keyword>
<dbReference type="RefSeq" id="WP_135089297.1">
    <property type="nucleotide sequence ID" value="NZ_SPDV01000041.1"/>
</dbReference>
<protein>
    <submittedName>
        <fullName evidence="1">Phosphotransferase</fullName>
    </submittedName>
</protein>
<dbReference type="EMBL" id="SPDV01000041">
    <property type="protein sequence ID" value="TFI57025.1"/>
    <property type="molecule type" value="Genomic_DNA"/>
</dbReference>
<proteinExistence type="predicted"/>
<reference evidence="1 2" key="1">
    <citation type="submission" date="2019-03" db="EMBL/GenBank/DDBJ databases">
        <title>Genome sequence of Sphingomonas sp. 17J27-24.</title>
        <authorList>
            <person name="Kim M."/>
            <person name="Maeng S."/>
            <person name="Sathiyaraj S."/>
        </authorList>
    </citation>
    <scope>NUCLEOTIDE SEQUENCE [LARGE SCALE GENOMIC DNA]</scope>
    <source>
        <strain evidence="1 2">17J27-24</strain>
    </source>
</reference>
<evidence type="ECO:0000313" key="2">
    <source>
        <dbReference type="Proteomes" id="UP000298213"/>
    </source>
</evidence>
<dbReference type="Gene3D" id="3.40.50.300">
    <property type="entry name" value="P-loop containing nucleotide triphosphate hydrolases"/>
    <property type="match status" value="1"/>
</dbReference>
<dbReference type="AlphaFoldDB" id="A0A4Y8ZPF5"/>
<comment type="caution">
    <text evidence="1">The sequence shown here is derived from an EMBL/GenBank/DDBJ whole genome shotgun (WGS) entry which is preliminary data.</text>
</comment>
<sequence length="186" mass="19843">MPALRGTDAAGGAAPPVWIVTGLPGSGKSTTARALARRLPRAAHIDGDLLQAMVAGGAVGPGEAPEAESHAQIALNLRHQCLLARSFACAGFVPVIDYVVVARQMLDLYRRRLRRHKLRLVVLSPSPETVARRRAERGETGPDRWADLGAWMKADLGADGLWIDNDGIGVAELVSRILAREAEAAF</sequence>
<dbReference type="InterPro" id="IPR027417">
    <property type="entry name" value="P-loop_NTPase"/>
</dbReference>
<dbReference type="GO" id="GO:0016740">
    <property type="term" value="F:transferase activity"/>
    <property type="evidence" value="ECO:0007669"/>
    <property type="project" value="UniProtKB-KW"/>
</dbReference>